<evidence type="ECO:0000256" key="2">
    <source>
        <dbReference type="ARBA" id="ARBA00009843"/>
    </source>
</evidence>
<evidence type="ECO:0000256" key="5">
    <source>
        <dbReference type="ARBA" id="ARBA00022692"/>
    </source>
</evidence>
<feature type="transmembrane region" description="Helical" evidence="8">
    <location>
        <begin position="181"/>
        <end position="200"/>
    </location>
</feature>
<accession>A0A523BA63</accession>
<feature type="transmembrane region" description="Helical" evidence="8">
    <location>
        <begin position="316"/>
        <end position="347"/>
    </location>
</feature>
<feature type="transmembrane region" description="Helical" evidence="8">
    <location>
        <begin position="359"/>
        <end position="385"/>
    </location>
</feature>
<dbReference type="GO" id="GO:0005886">
    <property type="term" value="C:plasma membrane"/>
    <property type="evidence" value="ECO:0007669"/>
    <property type="project" value="UniProtKB-SubCell"/>
</dbReference>
<evidence type="ECO:0000256" key="3">
    <source>
        <dbReference type="ARBA" id="ARBA00022448"/>
    </source>
</evidence>
<evidence type="ECO:0000313" key="13">
    <source>
        <dbReference type="Proteomes" id="UP000317265"/>
    </source>
</evidence>
<keyword evidence="6 8" id="KW-1133">Transmembrane helix</keyword>
<dbReference type="AlphaFoldDB" id="A0A523BA63"/>
<feature type="transmembrane region" description="Helical" evidence="8">
    <location>
        <begin position="56"/>
        <end position="79"/>
    </location>
</feature>
<dbReference type="Proteomes" id="UP000316080">
    <property type="component" value="Unassembled WGS sequence"/>
</dbReference>
<feature type="transmembrane region" description="Helical" evidence="8">
    <location>
        <begin position="245"/>
        <end position="262"/>
    </location>
</feature>
<keyword evidence="4" id="KW-1003">Cell membrane</keyword>
<feature type="transmembrane region" description="Helical" evidence="8">
    <location>
        <begin position="221"/>
        <end position="239"/>
    </location>
</feature>
<comment type="caution">
    <text evidence="11">The sequence shown here is derived from an EMBL/GenBank/DDBJ whole genome shotgun (WGS) entry which is preliminary data.</text>
</comment>
<evidence type="ECO:0000256" key="8">
    <source>
        <dbReference type="SAM" id="Phobius"/>
    </source>
</evidence>
<keyword evidence="3" id="KW-0813">Transport</keyword>
<organism evidence="11 13">
    <name type="scientific">Thermoproteota archaeon</name>
    <dbReference type="NCBI Taxonomy" id="2056631"/>
    <lineage>
        <taxon>Archaea</taxon>
        <taxon>Thermoproteota</taxon>
    </lineage>
</organism>
<evidence type="ECO:0000313" key="12">
    <source>
        <dbReference type="Proteomes" id="UP000316080"/>
    </source>
</evidence>
<feature type="transmembrane region" description="Helical" evidence="8">
    <location>
        <begin position="91"/>
        <end position="109"/>
    </location>
</feature>
<dbReference type="PRINTS" id="PR00758">
    <property type="entry name" value="ARSENICPUMP"/>
</dbReference>
<feature type="transmembrane region" description="Helical" evidence="8">
    <location>
        <begin position="28"/>
        <end position="44"/>
    </location>
</feature>
<dbReference type="InterPro" id="IPR051475">
    <property type="entry name" value="Diverse_Ion_Transporter"/>
</dbReference>
<evidence type="ECO:0000313" key="11">
    <source>
        <dbReference type="EMBL" id="TDA37837.1"/>
    </source>
</evidence>
<dbReference type="PANTHER" id="PTHR43568:SF1">
    <property type="entry name" value="P PROTEIN"/>
    <property type="match status" value="1"/>
</dbReference>
<evidence type="ECO:0000313" key="10">
    <source>
        <dbReference type="EMBL" id="RZN55686.1"/>
    </source>
</evidence>
<feature type="transmembrane region" description="Helical" evidence="8">
    <location>
        <begin position="6"/>
        <end position="21"/>
    </location>
</feature>
<reference evidence="10 12" key="2">
    <citation type="journal article" date="2019" name="Nat. Microbiol.">
        <title>Wide diversity of methane and short-chain alkane metabolisms in uncultured archaea.</title>
        <authorList>
            <person name="Borrel G."/>
            <person name="Adam P.S."/>
            <person name="McKay L.J."/>
            <person name="Chen L.X."/>
            <person name="Sierra-Garcia I.N."/>
            <person name="Sieber C.M."/>
            <person name="Letourneur Q."/>
            <person name="Ghozlane A."/>
            <person name="Andersen G.L."/>
            <person name="Li W.J."/>
            <person name="Hallam S.J."/>
            <person name="Muyzer G."/>
            <person name="de Oliveira V.M."/>
            <person name="Inskeep W.P."/>
            <person name="Banfield J.F."/>
            <person name="Gribaldo S."/>
        </authorList>
    </citation>
    <scope>NUCLEOTIDE SEQUENCE [LARGE SCALE GENOMIC DNA]</scope>
    <source>
        <strain evidence="10">Verst-YHS</strain>
    </source>
</reference>
<feature type="domain" description="Citrate transporter-like" evidence="9">
    <location>
        <begin position="243"/>
        <end position="421"/>
    </location>
</feature>
<dbReference type="EMBL" id="RXIH01000038">
    <property type="protein sequence ID" value="RZN55686.1"/>
    <property type="molecule type" value="Genomic_DNA"/>
</dbReference>
<evidence type="ECO:0000259" key="9">
    <source>
        <dbReference type="Pfam" id="PF03600"/>
    </source>
</evidence>
<dbReference type="PANTHER" id="PTHR43568">
    <property type="entry name" value="P PROTEIN"/>
    <property type="match status" value="1"/>
</dbReference>
<comment type="subcellular location">
    <subcellularLocation>
        <location evidence="1">Cell membrane</location>
        <topology evidence="1">Multi-pass membrane protein</topology>
    </subcellularLocation>
</comment>
<dbReference type="InterPro" id="IPR000802">
    <property type="entry name" value="Arsenical_pump_ArsB"/>
</dbReference>
<evidence type="ECO:0000256" key="4">
    <source>
        <dbReference type="ARBA" id="ARBA00022475"/>
    </source>
</evidence>
<dbReference type="Proteomes" id="UP000317265">
    <property type="component" value="Unassembled WGS sequence"/>
</dbReference>
<keyword evidence="5 8" id="KW-0812">Transmembrane</keyword>
<dbReference type="Pfam" id="PF03600">
    <property type="entry name" value="CitMHS"/>
    <property type="match status" value="2"/>
</dbReference>
<feature type="transmembrane region" description="Helical" evidence="8">
    <location>
        <begin position="282"/>
        <end position="304"/>
    </location>
</feature>
<reference evidence="11 13" key="1">
    <citation type="journal article" date="2019" name="Nat. Microbiol.">
        <title>Expanding anaerobic alkane metabolism in the domain of Archaea.</title>
        <authorList>
            <person name="Wang Y."/>
            <person name="Wegener G."/>
            <person name="Hou J."/>
            <person name="Wang F."/>
            <person name="Xiao X."/>
        </authorList>
    </citation>
    <scope>NUCLEOTIDE SEQUENCE [LARGE SCALE GENOMIC DNA]</scope>
    <source>
        <strain evidence="11">WYZ-LMO11</strain>
    </source>
</reference>
<comment type="similarity">
    <text evidence="2">Belongs to the CitM (TC 2.A.11) transporter family.</text>
</comment>
<sequence length="428" mass="46564">MTIEQILATIIFIGTLALIVSNKIEKSIAAIIGGMLMILTGVIKPEEVVTQVDWNVLGLLTGLMMTVGYFSKSGVPIWIAQKVTKALKGNVRLILTIMCFMGSFLSCFIDNTTTMLALSTLTLELAILAGIRKAYVLIPMAISVNITGYATLISDPPAVFLGSFAHLTMPEFFIYKGAPSFFFYAILSAISGTLYLYYFFGKNIKKPKVEVTRNFSFENKNLAKVATIGFILLCTLIGFRSVTKIPESIVALFIASILGVICSRIAKSDIIEIFSFVDWPTILFLTGMFIMVGGLNVSGVIQLIANSIVTLAGEKIIMIVILVSLITFLTCAFIINIPYLITMIYVMQGIAAKIGVDPVFLYLVIMFAGYAGSTATMISAPSNIVAVGLCRKEGDSVSFKEFSKISLPFAISTFLPPFIILVFRALSM</sequence>
<proteinExistence type="inferred from homology"/>
<dbReference type="GO" id="GO:0015105">
    <property type="term" value="F:arsenite transmembrane transporter activity"/>
    <property type="evidence" value="ECO:0007669"/>
    <property type="project" value="InterPro"/>
</dbReference>
<dbReference type="EMBL" id="QNVI01000063">
    <property type="protein sequence ID" value="TDA37837.1"/>
    <property type="molecule type" value="Genomic_DNA"/>
</dbReference>
<evidence type="ECO:0000256" key="7">
    <source>
        <dbReference type="ARBA" id="ARBA00023136"/>
    </source>
</evidence>
<feature type="transmembrane region" description="Helical" evidence="8">
    <location>
        <begin position="405"/>
        <end position="426"/>
    </location>
</feature>
<protein>
    <recommendedName>
        <fullName evidence="9">Citrate transporter-like domain-containing protein</fullName>
    </recommendedName>
</protein>
<keyword evidence="7 8" id="KW-0472">Membrane</keyword>
<name>A0A523BA63_9CREN</name>
<gene>
    <name evidence="11" type="ORF">DSO09_06140</name>
    <name evidence="10" type="ORF">EF809_04855</name>
</gene>
<feature type="domain" description="Citrate transporter-like" evidence="9">
    <location>
        <begin position="17"/>
        <end position="239"/>
    </location>
</feature>
<dbReference type="InterPro" id="IPR004680">
    <property type="entry name" value="Cit_transptr-like_dom"/>
</dbReference>
<evidence type="ECO:0000256" key="1">
    <source>
        <dbReference type="ARBA" id="ARBA00004651"/>
    </source>
</evidence>
<evidence type="ECO:0000256" key="6">
    <source>
        <dbReference type="ARBA" id="ARBA00022989"/>
    </source>
</evidence>